<dbReference type="SUPFAM" id="SSF53756">
    <property type="entry name" value="UDP-Glycosyltransferase/glycogen phosphorylase"/>
    <property type="match status" value="1"/>
</dbReference>
<evidence type="ECO:0000313" key="6">
    <source>
        <dbReference type="EMBL" id="AKV81532.1"/>
    </source>
</evidence>
<gene>
    <name evidence="2" type="ORF">HA72_1832</name>
    <name evidence="3" type="ORF">MsedA_1875</name>
    <name evidence="4" type="ORF">MsedB_1877</name>
    <name evidence="5" type="ORF">MsedC_1875</name>
    <name evidence="6" type="ORF">MsedD_1876</name>
    <name evidence="7" type="ORF">MsedE_1876</name>
</gene>
<evidence type="ECO:0000313" key="5">
    <source>
        <dbReference type="EMBL" id="AKV79287.1"/>
    </source>
</evidence>
<accession>A0A088E6J4</accession>
<evidence type="ECO:0000313" key="11">
    <source>
        <dbReference type="Proteomes" id="UP000062398"/>
    </source>
</evidence>
<reference evidence="7 9" key="3">
    <citation type="submission" date="2015-07" db="EMBL/GenBank/DDBJ databases">
        <title>Physiological, transcriptional responses and genome re-sequencing of acid resistant extremely thermoacidophilic Metallosphaera sedula SARC-M1.</title>
        <authorList>
            <person name="Ai C."/>
            <person name="McCarthy S."/>
            <person name="Eckrich V."/>
            <person name="Rudrappa D."/>
            <person name="Qiu G."/>
            <person name="Blum P."/>
        </authorList>
    </citation>
    <scope>NUCLEOTIDE SEQUENCE [LARGE SCALE GENOMIC DNA]</scope>
    <source>
        <strain evidence="7 9">SARC-M1</strain>
    </source>
</reference>
<dbReference type="EMBL" id="CP012176">
    <property type="protein sequence ID" value="AKV83765.1"/>
    <property type="molecule type" value="Genomic_DNA"/>
</dbReference>
<dbReference type="Pfam" id="PF13692">
    <property type="entry name" value="Glyco_trans_1_4"/>
    <property type="match status" value="1"/>
</dbReference>
<evidence type="ECO:0000313" key="2">
    <source>
        <dbReference type="EMBL" id="AIM27966.1"/>
    </source>
</evidence>
<reference evidence="10 11" key="2">
    <citation type="journal article" date="2015" name="Genome Announc.">
        <title>Complete Genome Sequences of Evolved Arsenate-Resistant Metallosphaera sedula Strains.</title>
        <authorList>
            <person name="Ai C."/>
            <person name="McCarthy S."/>
            <person name="Schackwitz W."/>
            <person name="Martin J."/>
            <person name="Lipzen A."/>
            <person name="Blum P."/>
        </authorList>
    </citation>
    <scope>NUCLEOTIDE SEQUENCE [LARGE SCALE GENOMIC DNA]</scope>
    <source>
        <strain evidence="5 11">ARS120-1</strain>
        <strain evidence="6 10">ARS120-2</strain>
        <strain evidence="3 13">ARS50-1</strain>
        <strain evidence="4 12">ARS50-2</strain>
    </source>
</reference>
<evidence type="ECO:0000313" key="3">
    <source>
        <dbReference type="EMBL" id="AKV74799.1"/>
    </source>
</evidence>
<evidence type="ECO:0000313" key="8">
    <source>
        <dbReference type="Proteomes" id="UP000029084"/>
    </source>
</evidence>
<dbReference type="PATRIC" id="fig|43687.5.peg.1975"/>
<dbReference type="AlphaFoldDB" id="A0A088E6J4"/>
<dbReference type="EMBL" id="CP012172">
    <property type="protein sequence ID" value="AKV74799.1"/>
    <property type="molecule type" value="Genomic_DNA"/>
</dbReference>
<dbReference type="Proteomes" id="UP000062475">
    <property type="component" value="Chromosome"/>
</dbReference>
<dbReference type="Proteomes" id="UP000068832">
    <property type="component" value="Chromosome"/>
</dbReference>
<dbReference type="PANTHER" id="PTHR46401:SF2">
    <property type="entry name" value="GLYCOSYLTRANSFERASE WBBK-RELATED"/>
    <property type="match status" value="1"/>
</dbReference>
<name>A0A088E6J4_9CREN</name>
<proteinExistence type="predicted"/>
<evidence type="ECO:0000313" key="4">
    <source>
        <dbReference type="EMBL" id="AKV77035.1"/>
    </source>
</evidence>
<dbReference type="EMBL" id="CP012173">
    <property type="protein sequence ID" value="AKV77035.1"/>
    <property type="molecule type" value="Genomic_DNA"/>
</dbReference>
<evidence type="ECO:0000313" key="7">
    <source>
        <dbReference type="EMBL" id="AKV83765.1"/>
    </source>
</evidence>
<dbReference type="Proteomes" id="UP000061362">
    <property type="component" value="Chromosome"/>
</dbReference>
<dbReference type="EMBL" id="CP012174">
    <property type="protein sequence ID" value="AKV79287.1"/>
    <property type="molecule type" value="Genomic_DNA"/>
</dbReference>
<dbReference type="Proteomes" id="UP000056255">
    <property type="component" value="Chromosome"/>
</dbReference>
<dbReference type="RefSeq" id="WP_012021769.1">
    <property type="nucleotide sequence ID" value="NZ_CP008822.1"/>
</dbReference>
<reference evidence="2 8" key="1">
    <citation type="journal article" date="2014" name="J. Bacteriol.">
        <title>Role of an Archaeal PitA Transporter in the Copper and Arsenic Resistance of Metallosphaera sedula, an Extreme Thermoacidophile.</title>
        <authorList>
            <person name="McCarthy S."/>
            <person name="Ai C."/>
            <person name="Wheaton G."/>
            <person name="Tevatia R."/>
            <person name="Eckrich V."/>
            <person name="Kelly R."/>
            <person name="Blum P."/>
        </authorList>
    </citation>
    <scope>NUCLEOTIDE SEQUENCE [LARGE SCALE GENOMIC DNA]</scope>
    <source>
        <strain evidence="2 8">CuR1</strain>
    </source>
</reference>
<dbReference type="Proteomes" id="UP000062398">
    <property type="component" value="Chromosome"/>
</dbReference>
<evidence type="ECO:0000256" key="1">
    <source>
        <dbReference type="ARBA" id="ARBA00022679"/>
    </source>
</evidence>
<sequence length="337" mass="38899">MKVLISAYEKMSSGIASYTEEVAKLLSSYVDLAVLSFDDWKSERFKVIKFTRKGVSRALPYLSFLRNKESLEKIEKEFDVIHETLPPWGSTGNNLITTKWGYIGYFKLALIRLAGLSFPEKLGAFPVTLQHYIMDKISFRKAKYIVSMNDESANFIPPPIENRTLKKYEYDSKLKLLFVSRDLTMKRKNLKVILNSFKYLKKDIELHLVGEDKGKIRRDKNIIIHGFLEREKVFELMYKVDALILPSTYEELGYVGLEAYSIGLPLITSKIPSFNTIFKASPKFDPYNPKELGDILNKLSCGDLEEIGRKGYELVKQYNEIARKKFLGLYKEAMNSN</sequence>
<dbReference type="EMBL" id="CP012175">
    <property type="protein sequence ID" value="AKV81532.1"/>
    <property type="molecule type" value="Genomic_DNA"/>
</dbReference>
<evidence type="ECO:0000313" key="13">
    <source>
        <dbReference type="Proteomes" id="UP000068832"/>
    </source>
</evidence>
<evidence type="ECO:0000313" key="12">
    <source>
        <dbReference type="Proteomes" id="UP000062475"/>
    </source>
</evidence>
<keyword evidence="1 2" id="KW-0808">Transferase</keyword>
<dbReference type="PANTHER" id="PTHR46401">
    <property type="entry name" value="GLYCOSYLTRANSFERASE WBBK-RELATED"/>
    <property type="match status" value="1"/>
</dbReference>
<dbReference type="Gene3D" id="3.40.50.2000">
    <property type="entry name" value="Glycogen Phosphorylase B"/>
    <property type="match status" value="1"/>
</dbReference>
<evidence type="ECO:0000313" key="10">
    <source>
        <dbReference type="Proteomes" id="UP000061362"/>
    </source>
</evidence>
<protein>
    <submittedName>
        <fullName evidence="3">Glycosyl transferase family 1</fullName>
    </submittedName>
    <submittedName>
        <fullName evidence="2">Glycosyl transferase, group 1</fullName>
    </submittedName>
</protein>
<dbReference type="GeneID" id="91756354"/>
<evidence type="ECO:0000313" key="9">
    <source>
        <dbReference type="Proteomes" id="UP000056255"/>
    </source>
</evidence>
<dbReference type="GO" id="GO:0016757">
    <property type="term" value="F:glycosyltransferase activity"/>
    <property type="evidence" value="ECO:0007669"/>
    <property type="project" value="TreeGrafter"/>
</dbReference>
<dbReference type="CDD" id="cd03801">
    <property type="entry name" value="GT4_PimA-like"/>
    <property type="match status" value="1"/>
</dbReference>
<dbReference type="OrthoDB" id="43607at2157"/>
<dbReference type="EMBL" id="CP008822">
    <property type="protein sequence ID" value="AIM27966.1"/>
    <property type="molecule type" value="Genomic_DNA"/>
</dbReference>
<dbReference type="Proteomes" id="UP000029084">
    <property type="component" value="Chromosome"/>
</dbReference>
<organism evidence="2 8">
    <name type="scientific">Metallosphaera sedula</name>
    <dbReference type="NCBI Taxonomy" id="43687"/>
    <lineage>
        <taxon>Archaea</taxon>
        <taxon>Thermoproteota</taxon>
        <taxon>Thermoprotei</taxon>
        <taxon>Sulfolobales</taxon>
        <taxon>Sulfolobaceae</taxon>
        <taxon>Metallosphaera</taxon>
    </lineage>
</organism>
<dbReference type="OMA" id="ITTKWGY"/>